<accession>F2NMB8</accession>
<dbReference type="HOGENOM" id="CLU_105890_0_0_0"/>
<dbReference type="Pfam" id="PF01882">
    <property type="entry name" value="DUF58"/>
    <property type="match status" value="1"/>
</dbReference>
<dbReference type="STRING" id="869210.Marky_1064"/>
<evidence type="ECO:0000313" key="2">
    <source>
        <dbReference type="EMBL" id="AEB11806.1"/>
    </source>
</evidence>
<dbReference type="OrthoDB" id="9776116at2"/>
<evidence type="ECO:0000313" key="3">
    <source>
        <dbReference type="Proteomes" id="UP000007030"/>
    </source>
</evidence>
<dbReference type="AlphaFoldDB" id="F2NMB8"/>
<dbReference type="EMBL" id="CP002630">
    <property type="protein sequence ID" value="AEB11806.1"/>
    <property type="molecule type" value="Genomic_DNA"/>
</dbReference>
<evidence type="ECO:0000259" key="1">
    <source>
        <dbReference type="Pfam" id="PF01882"/>
    </source>
</evidence>
<protein>
    <recommendedName>
        <fullName evidence="1">DUF58 domain-containing protein</fullName>
    </recommendedName>
</protein>
<organism evidence="2 3">
    <name type="scientific">Marinithermus hydrothermalis (strain DSM 14884 / JCM 11576 / T1)</name>
    <dbReference type="NCBI Taxonomy" id="869210"/>
    <lineage>
        <taxon>Bacteria</taxon>
        <taxon>Thermotogati</taxon>
        <taxon>Deinococcota</taxon>
        <taxon>Deinococci</taxon>
        <taxon>Thermales</taxon>
        <taxon>Thermaceae</taxon>
        <taxon>Marinithermus</taxon>
    </lineage>
</organism>
<dbReference type="eggNOG" id="COG1721">
    <property type="taxonomic scope" value="Bacteria"/>
</dbReference>
<dbReference type="PANTHER" id="PTHR33608:SF6">
    <property type="entry name" value="BLL2464 PROTEIN"/>
    <property type="match status" value="1"/>
</dbReference>
<proteinExistence type="predicted"/>
<reference evidence="2 3" key="1">
    <citation type="journal article" date="2012" name="Stand. Genomic Sci.">
        <title>Complete genome sequence of the aerobic, heterotroph Marinithermus hydrothermalis type strain (T1(T)) from a deep-sea hydrothermal vent chimney.</title>
        <authorList>
            <person name="Copeland A."/>
            <person name="Gu W."/>
            <person name="Yasawong M."/>
            <person name="Lapidus A."/>
            <person name="Lucas S."/>
            <person name="Deshpande S."/>
            <person name="Pagani I."/>
            <person name="Tapia R."/>
            <person name="Cheng J.F."/>
            <person name="Goodwin L.A."/>
            <person name="Pitluck S."/>
            <person name="Liolios K."/>
            <person name="Ivanova N."/>
            <person name="Mavromatis K."/>
            <person name="Mikhailova N."/>
            <person name="Pati A."/>
            <person name="Chen A."/>
            <person name="Palaniappan K."/>
            <person name="Land M."/>
            <person name="Pan C."/>
            <person name="Brambilla E.M."/>
            <person name="Rohde M."/>
            <person name="Tindall B.J."/>
            <person name="Sikorski J."/>
            <person name="Goker M."/>
            <person name="Detter J.C."/>
            <person name="Bristow J."/>
            <person name="Eisen J.A."/>
            <person name="Markowitz V."/>
            <person name="Hugenholtz P."/>
            <person name="Kyrpides N.C."/>
            <person name="Klenk H.P."/>
            <person name="Woyke T."/>
        </authorList>
    </citation>
    <scope>NUCLEOTIDE SEQUENCE [LARGE SCALE GENOMIC DNA]</scope>
    <source>
        <strain evidence="3">DSM 14884 / JCM 11576 / T1</strain>
    </source>
</reference>
<sequence length="248" mass="28145">MPLTRYRIRTPRLIAYPGERLVRGRGGSLEFLELRPYVPGDDLRWVDWKAYARTGKLYSRVFQAEARGRFYLWLDGSPSMRLHGKAAYARRVAEVLLRVARPEGAFVLTPRGARRWRGALEADPRGPMEALPQLAAHVRGTLLVVTDGLDEGDWRGLYRQLARVQPITVQVLAPEELDPPREEAELVDVETGARVLVTPQVRAAYRKALAAHLRELRFWARRAGGYAHLRVGEAIVPGLVQQKVLEER</sequence>
<dbReference type="KEGG" id="mhd:Marky_1064"/>
<gene>
    <name evidence="2" type="ordered locus">Marky_1064</name>
</gene>
<dbReference type="Proteomes" id="UP000007030">
    <property type="component" value="Chromosome"/>
</dbReference>
<dbReference type="InterPro" id="IPR002881">
    <property type="entry name" value="DUF58"/>
</dbReference>
<name>F2NMB8_MARHT</name>
<dbReference type="PANTHER" id="PTHR33608">
    <property type="entry name" value="BLL2464 PROTEIN"/>
    <property type="match status" value="1"/>
</dbReference>
<feature type="domain" description="DUF58" evidence="1">
    <location>
        <begin position="33"/>
        <end position="91"/>
    </location>
</feature>
<dbReference type="RefSeq" id="WP_013703854.1">
    <property type="nucleotide sequence ID" value="NC_015387.1"/>
</dbReference>
<keyword evidence="3" id="KW-1185">Reference proteome</keyword>